<dbReference type="eggNOG" id="ENOG5033BHR">
    <property type="taxonomic scope" value="Bacteria"/>
</dbReference>
<reference evidence="1 2" key="1">
    <citation type="submission" date="2008-11" db="EMBL/GenBank/DDBJ databases">
        <title>Draft genome sequence of Bacteroides pectinophilus (ATCC 43243).</title>
        <authorList>
            <person name="Sudarsanam P."/>
            <person name="Ley R."/>
            <person name="Guruge J."/>
            <person name="Turnbaugh P.J."/>
            <person name="Mahowald M."/>
            <person name="Liep D."/>
            <person name="Gordon J."/>
        </authorList>
    </citation>
    <scope>NUCLEOTIDE SEQUENCE [LARGE SCALE GENOMIC DNA]</scope>
    <source>
        <strain evidence="1 2">ATCC 43243</strain>
    </source>
</reference>
<proteinExistence type="predicted"/>
<evidence type="ECO:0000313" key="2">
    <source>
        <dbReference type="Proteomes" id="UP000003136"/>
    </source>
</evidence>
<protein>
    <submittedName>
        <fullName evidence="1">Uncharacterized protein</fullName>
    </submittedName>
</protein>
<organism evidence="1 2">
    <name type="scientific">[Bacteroides] pectinophilus ATCC 43243</name>
    <dbReference type="NCBI Taxonomy" id="483218"/>
    <lineage>
        <taxon>Bacteria</taxon>
        <taxon>Bacillati</taxon>
        <taxon>Bacillota</taxon>
        <taxon>Clostridia</taxon>
        <taxon>Eubacteriales</taxon>
    </lineage>
</organism>
<sequence>MNNGKEEKGIKLKYKLHSALAQSDHLLFLRTPNSELRIGGNYYIRPWCSWELGNFYDRLGSREKYYIDLYEHEKNDNMQLDGIKLLTGVRNEELEGVLV</sequence>
<dbReference type="HOGENOM" id="CLU_2314557_0_0_9"/>
<dbReference type="AlphaFoldDB" id="B7AWM3"/>
<gene>
    <name evidence="1" type="ORF">BACPEC_03123</name>
</gene>
<dbReference type="EMBL" id="ABVQ01000037">
    <property type="protein sequence ID" value="EEC56614.1"/>
    <property type="molecule type" value="Genomic_DNA"/>
</dbReference>
<comment type="caution">
    <text evidence="1">The sequence shown here is derived from an EMBL/GenBank/DDBJ whole genome shotgun (WGS) entry which is preliminary data.</text>
</comment>
<keyword evidence="2" id="KW-1185">Reference proteome</keyword>
<name>B7AWM3_9FIRM</name>
<reference evidence="1 2" key="2">
    <citation type="submission" date="2008-11" db="EMBL/GenBank/DDBJ databases">
        <authorList>
            <person name="Fulton L."/>
            <person name="Clifton S."/>
            <person name="Fulton B."/>
            <person name="Xu J."/>
            <person name="Minx P."/>
            <person name="Pepin K.H."/>
            <person name="Johnson M."/>
            <person name="Bhonagiri V."/>
            <person name="Nash W.E."/>
            <person name="Mardis E.R."/>
            <person name="Wilson R.K."/>
        </authorList>
    </citation>
    <scope>NUCLEOTIDE SEQUENCE [LARGE SCALE GENOMIC DNA]</scope>
    <source>
        <strain evidence="1 2">ATCC 43243</strain>
    </source>
</reference>
<accession>B7AWM3</accession>
<dbReference type="STRING" id="483218.BACPEC_03123"/>
<evidence type="ECO:0000313" key="1">
    <source>
        <dbReference type="EMBL" id="EEC56614.1"/>
    </source>
</evidence>
<dbReference type="Proteomes" id="UP000003136">
    <property type="component" value="Unassembled WGS sequence"/>
</dbReference>